<dbReference type="AlphaFoldDB" id="A0A2D4N3I1"/>
<reference evidence="1" key="2">
    <citation type="submission" date="2017-11" db="EMBL/GenBank/DDBJ databases">
        <title>Coralsnake Venomics: Analyses of Venom Gland Transcriptomes and Proteomes of Six Brazilian Taxa.</title>
        <authorList>
            <person name="Aird S.D."/>
            <person name="Jorge da Silva N."/>
            <person name="Qiu L."/>
            <person name="Villar-Briones A."/>
            <person name="Aparecida-Saddi V."/>
            <person name="Campos-Telles M.P."/>
            <person name="Grau M."/>
            <person name="Mikheyev A.S."/>
        </authorList>
    </citation>
    <scope>NUCLEOTIDE SEQUENCE</scope>
    <source>
        <tissue evidence="1">Venom_gland</tissue>
    </source>
</reference>
<proteinExistence type="predicted"/>
<reference evidence="1" key="1">
    <citation type="submission" date="2017-07" db="EMBL/GenBank/DDBJ databases">
        <authorList>
            <person name="Mikheyev A."/>
            <person name="Grau M."/>
        </authorList>
    </citation>
    <scope>NUCLEOTIDE SEQUENCE</scope>
    <source>
        <tissue evidence="1">Venom_gland</tissue>
    </source>
</reference>
<organism evidence="1">
    <name type="scientific">Micrurus spixii</name>
    <name type="common">Amazon coral snake</name>
    <dbReference type="NCBI Taxonomy" id="129469"/>
    <lineage>
        <taxon>Eukaryota</taxon>
        <taxon>Metazoa</taxon>
        <taxon>Chordata</taxon>
        <taxon>Craniata</taxon>
        <taxon>Vertebrata</taxon>
        <taxon>Euteleostomi</taxon>
        <taxon>Lepidosauria</taxon>
        <taxon>Squamata</taxon>
        <taxon>Bifurcata</taxon>
        <taxon>Unidentata</taxon>
        <taxon>Episquamata</taxon>
        <taxon>Toxicofera</taxon>
        <taxon>Serpentes</taxon>
        <taxon>Colubroidea</taxon>
        <taxon>Elapidae</taxon>
        <taxon>Elapinae</taxon>
        <taxon>Micrurus</taxon>
    </lineage>
</organism>
<protein>
    <submittedName>
        <fullName evidence="1">Uncharacterized protein</fullName>
    </submittedName>
</protein>
<dbReference type="EMBL" id="IACM01147099">
    <property type="protein sequence ID" value="LAB39596.1"/>
    <property type="molecule type" value="Transcribed_RNA"/>
</dbReference>
<evidence type="ECO:0000313" key="1">
    <source>
        <dbReference type="EMBL" id="LAB39596.1"/>
    </source>
</evidence>
<sequence length="101" mass="11483">MLHLQSQAVLGFVQSSYFHLSLPLLTVITPCQEERSILCVPMDKETSLVMGQLHSFHQTKDKSVKAWKITKIVPEPGRNKVAAQTNFWQKKSRYPWGDSVG</sequence>
<accession>A0A2D4N3I1</accession>
<name>A0A2D4N3I1_9SAUR</name>